<dbReference type="PhylomeDB" id="B4J225"/>
<dbReference type="eggNOG" id="KOG0504">
    <property type="taxonomic scope" value="Eukaryota"/>
</dbReference>
<dbReference type="InterPro" id="IPR036770">
    <property type="entry name" value="Ankyrin_rpt-contain_sf"/>
</dbReference>
<reference evidence="6 7" key="1">
    <citation type="journal article" date="2007" name="Nature">
        <title>Evolution of genes and genomes on the Drosophila phylogeny.</title>
        <authorList>
            <consortium name="Drosophila 12 Genomes Consortium"/>
            <person name="Clark A.G."/>
            <person name="Eisen M.B."/>
            <person name="Smith D.R."/>
            <person name="Bergman C.M."/>
            <person name="Oliver B."/>
            <person name="Markow T.A."/>
            <person name="Kaufman T.C."/>
            <person name="Kellis M."/>
            <person name="Gelbart W."/>
            <person name="Iyer V.N."/>
            <person name="Pollard D.A."/>
            <person name="Sackton T.B."/>
            <person name="Larracuente A.M."/>
            <person name="Singh N.D."/>
            <person name="Abad J.P."/>
            <person name="Abt D.N."/>
            <person name="Adryan B."/>
            <person name="Aguade M."/>
            <person name="Akashi H."/>
            <person name="Anderson W.W."/>
            <person name="Aquadro C.F."/>
            <person name="Ardell D.H."/>
            <person name="Arguello R."/>
            <person name="Artieri C.G."/>
            <person name="Barbash D.A."/>
            <person name="Barker D."/>
            <person name="Barsanti P."/>
            <person name="Batterham P."/>
            <person name="Batzoglou S."/>
            <person name="Begun D."/>
            <person name="Bhutkar A."/>
            <person name="Blanco E."/>
            <person name="Bosak S.A."/>
            <person name="Bradley R.K."/>
            <person name="Brand A.D."/>
            <person name="Brent M.R."/>
            <person name="Brooks A.N."/>
            <person name="Brown R.H."/>
            <person name="Butlin R.K."/>
            <person name="Caggese C."/>
            <person name="Calvi B.R."/>
            <person name="Bernardo de Carvalho A."/>
            <person name="Caspi A."/>
            <person name="Castrezana S."/>
            <person name="Celniker S.E."/>
            <person name="Chang J.L."/>
            <person name="Chapple C."/>
            <person name="Chatterji S."/>
            <person name="Chinwalla A."/>
            <person name="Civetta A."/>
            <person name="Clifton S.W."/>
            <person name="Comeron J.M."/>
            <person name="Costello J.C."/>
            <person name="Coyne J.A."/>
            <person name="Daub J."/>
            <person name="David R.G."/>
            <person name="Delcher A.L."/>
            <person name="Delehaunty K."/>
            <person name="Do C.B."/>
            <person name="Ebling H."/>
            <person name="Edwards K."/>
            <person name="Eickbush T."/>
            <person name="Evans J.D."/>
            <person name="Filipski A."/>
            <person name="Findeiss S."/>
            <person name="Freyhult E."/>
            <person name="Fulton L."/>
            <person name="Fulton R."/>
            <person name="Garcia A.C."/>
            <person name="Gardiner A."/>
            <person name="Garfield D.A."/>
            <person name="Garvin B.E."/>
            <person name="Gibson G."/>
            <person name="Gilbert D."/>
            <person name="Gnerre S."/>
            <person name="Godfrey J."/>
            <person name="Good R."/>
            <person name="Gotea V."/>
            <person name="Gravely B."/>
            <person name="Greenberg A.J."/>
            <person name="Griffiths-Jones S."/>
            <person name="Gross S."/>
            <person name="Guigo R."/>
            <person name="Gustafson E.A."/>
            <person name="Haerty W."/>
            <person name="Hahn M.W."/>
            <person name="Halligan D.L."/>
            <person name="Halpern A.L."/>
            <person name="Halter G.M."/>
            <person name="Han M.V."/>
            <person name="Heger A."/>
            <person name="Hillier L."/>
            <person name="Hinrichs A.S."/>
            <person name="Holmes I."/>
            <person name="Hoskins R.A."/>
            <person name="Hubisz M.J."/>
            <person name="Hultmark D."/>
            <person name="Huntley M.A."/>
            <person name="Jaffe D.B."/>
            <person name="Jagadeeshan S."/>
            <person name="Jeck W.R."/>
            <person name="Johnson J."/>
            <person name="Jones C.D."/>
            <person name="Jordan W.C."/>
            <person name="Karpen G.H."/>
            <person name="Kataoka E."/>
            <person name="Keightley P.D."/>
            <person name="Kheradpour P."/>
            <person name="Kirkness E.F."/>
            <person name="Koerich L.B."/>
            <person name="Kristiansen K."/>
            <person name="Kudrna D."/>
            <person name="Kulathinal R.J."/>
            <person name="Kumar S."/>
            <person name="Kwok R."/>
            <person name="Lander E."/>
            <person name="Langley C.H."/>
            <person name="Lapoint R."/>
            <person name="Lazzaro B.P."/>
            <person name="Lee S.J."/>
            <person name="Levesque L."/>
            <person name="Li R."/>
            <person name="Lin C.F."/>
            <person name="Lin M.F."/>
            <person name="Lindblad-Toh K."/>
            <person name="Llopart A."/>
            <person name="Long M."/>
            <person name="Low L."/>
            <person name="Lozovsky E."/>
            <person name="Lu J."/>
            <person name="Luo M."/>
            <person name="Machado C.A."/>
            <person name="Makalowski W."/>
            <person name="Marzo M."/>
            <person name="Matsuda M."/>
            <person name="Matzkin L."/>
            <person name="McAllister B."/>
            <person name="McBride C.S."/>
            <person name="McKernan B."/>
            <person name="McKernan K."/>
            <person name="Mendez-Lago M."/>
            <person name="Minx P."/>
            <person name="Mollenhauer M.U."/>
            <person name="Montooth K."/>
            <person name="Mount S.M."/>
            <person name="Mu X."/>
            <person name="Myers E."/>
            <person name="Negre B."/>
            <person name="Newfeld S."/>
            <person name="Nielsen R."/>
            <person name="Noor M.A."/>
            <person name="O'Grady P."/>
            <person name="Pachter L."/>
            <person name="Papaceit M."/>
            <person name="Parisi M.J."/>
            <person name="Parisi M."/>
            <person name="Parts L."/>
            <person name="Pedersen J.S."/>
            <person name="Pesole G."/>
            <person name="Phillippy A.M."/>
            <person name="Ponting C.P."/>
            <person name="Pop M."/>
            <person name="Porcelli D."/>
            <person name="Powell J.R."/>
            <person name="Prohaska S."/>
            <person name="Pruitt K."/>
            <person name="Puig M."/>
            <person name="Quesneville H."/>
            <person name="Ram K.R."/>
            <person name="Rand D."/>
            <person name="Rasmussen M.D."/>
            <person name="Reed L.K."/>
            <person name="Reenan R."/>
            <person name="Reily A."/>
            <person name="Remington K.A."/>
            <person name="Rieger T.T."/>
            <person name="Ritchie M.G."/>
            <person name="Robin C."/>
            <person name="Rogers Y.H."/>
            <person name="Rohde C."/>
            <person name="Rozas J."/>
            <person name="Rubenfield M.J."/>
            <person name="Ruiz A."/>
            <person name="Russo S."/>
            <person name="Salzberg S.L."/>
            <person name="Sanchez-Gracia A."/>
            <person name="Saranga D.J."/>
            <person name="Sato H."/>
            <person name="Schaeffer S.W."/>
            <person name="Schatz M.C."/>
            <person name="Schlenke T."/>
            <person name="Schwartz R."/>
            <person name="Segarra C."/>
            <person name="Singh R.S."/>
            <person name="Sirot L."/>
            <person name="Sirota M."/>
            <person name="Sisneros N.B."/>
            <person name="Smith C.D."/>
            <person name="Smith T.F."/>
            <person name="Spieth J."/>
            <person name="Stage D.E."/>
            <person name="Stark A."/>
            <person name="Stephan W."/>
            <person name="Strausberg R.L."/>
            <person name="Strempel S."/>
            <person name="Sturgill D."/>
            <person name="Sutton G."/>
            <person name="Sutton G.G."/>
            <person name="Tao W."/>
            <person name="Teichmann S."/>
            <person name="Tobari Y.N."/>
            <person name="Tomimura Y."/>
            <person name="Tsolas J.M."/>
            <person name="Valente V.L."/>
            <person name="Venter E."/>
            <person name="Venter J.C."/>
            <person name="Vicario S."/>
            <person name="Vieira F.G."/>
            <person name="Vilella A.J."/>
            <person name="Villasante A."/>
            <person name="Walenz B."/>
            <person name="Wang J."/>
            <person name="Wasserman M."/>
            <person name="Watts T."/>
            <person name="Wilson D."/>
            <person name="Wilson R.K."/>
            <person name="Wing R.A."/>
            <person name="Wolfner M.F."/>
            <person name="Wong A."/>
            <person name="Wong G.K."/>
            <person name="Wu C.I."/>
            <person name="Wu G."/>
            <person name="Yamamoto D."/>
            <person name="Yang H.P."/>
            <person name="Yang S.P."/>
            <person name="Yorke J.A."/>
            <person name="Yoshida K."/>
            <person name="Zdobnov E."/>
            <person name="Zhang P."/>
            <person name="Zhang Y."/>
            <person name="Zimin A.V."/>
            <person name="Baldwin J."/>
            <person name="Abdouelleil A."/>
            <person name="Abdulkadir J."/>
            <person name="Abebe A."/>
            <person name="Abera B."/>
            <person name="Abreu J."/>
            <person name="Acer S.C."/>
            <person name="Aftuck L."/>
            <person name="Alexander A."/>
            <person name="An P."/>
            <person name="Anderson E."/>
            <person name="Anderson S."/>
            <person name="Arachi H."/>
            <person name="Azer M."/>
            <person name="Bachantsang P."/>
            <person name="Barry A."/>
            <person name="Bayul T."/>
            <person name="Berlin A."/>
            <person name="Bessette D."/>
            <person name="Bloom T."/>
            <person name="Blye J."/>
            <person name="Boguslavskiy L."/>
            <person name="Bonnet C."/>
            <person name="Boukhgalter B."/>
            <person name="Bourzgui I."/>
            <person name="Brown A."/>
            <person name="Cahill P."/>
            <person name="Channer S."/>
            <person name="Cheshatsang Y."/>
            <person name="Chuda L."/>
            <person name="Citroen M."/>
            <person name="Collymore A."/>
            <person name="Cooke P."/>
            <person name="Costello M."/>
            <person name="D'Aco K."/>
            <person name="Daza R."/>
            <person name="De Haan G."/>
            <person name="DeGray S."/>
            <person name="DeMaso C."/>
            <person name="Dhargay N."/>
            <person name="Dooley K."/>
            <person name="Dooley E."/>
            <person name="Doricent M."/>
            <person name="Dorje P."/>
            <person name="Dorjee K."/>
            <person name="Dupes A."/>
            <person name="Elong R."/>
            <person name="Falk J."/>
            <person name="Farina A."/>
            <person name="Faro S."/>
            <person name="Ferguson D."/>
            <person name="Fisher S."/>
            <person name="Foley C.D."/>
            <person name="Franke A."/>
            <person name="Friedrich D."/>
            <person name="Gadbois L."/>
            <person name="Gearin G."/>
            <person name="Gearin C.R."/>
            <person name="Giannoukos G."/>
            <person name="Goode T."/>
            <person name="Graham J."/>
            <person name="Grandbois E."/>
            <person name="Grewal S."/>
            <person name="Gyaltsen K."/>
            <person name="Hafez N."/>
            <person name="Hagos B."/>
            <person name="Hall J."/>
            <person name="Henson C."/>
            <person name="Hollinger A."/>
            <person name="Honan T."/>
            <person name="Huard M.D."/>
            <person name="Hughes L."/>
            <person name="Hurhula B."/>
            <person name="Husby M.E."/>
            <person name="Kamat A."/>
            <person name="Kanga B."/>
            <person name="Kashin S."/>
            <person name="Khazanovich D."/>
            <person name="Kisner P."/>
            <person name="Lance K."/>
            <person name="Lara M."/>
            <person name="Lee W."/>
            <person name="Lennon N."/>
            <person name="Letendre F."/>
            <person name="LeVine R."/>
            <person name="Lipovsky A."/>
            <person name="Liu X."/>
            <person name="Liu J."/>
            <person name="Liu S."/>
            <person name="Lokyitsang T."/>
            <person name="Lokyitsang Y."/>
            <person name="Lubonja R."/>
            <person name="Lui A."/>
            <person name="MacDonald P."/>
            <person name="Magnisalis V."/>
            <person name="Maru K."/>
            <person name="Matthews C."/>
            <person name="McCusker W."/>
            <person name="McDonough S."/>
            <person name="Mehta T."/>
            <person name="Meldrim J."/>
            <person name="Meneus L."/>
            <person name="Mihai O."/>
            <person name="Mihalev A."/>
            <person name="Mihova T."/>
            <person name="Mittelman R."/>
            <person name="Mlenga V."/>
            <person name="Montmayeur A."/>
            <person name="Mulrain L."/>
            <person name="Navidi A."/>
            <person name="Naylor J."/>
            <person name="Negash T."/>
            <person name="Nguyen T."/>
            <person name="Nguyen N."/>
            <person name="Nicol R."/>
            <person name="Norbu C."/>
            <person name="Norbu N."/>
            <person name="Novod N."/>
            <person name="O'Neill B."/>
            <person name="Osman S."/>
            <person name="Markiewicz E."/>
            <person name="Oyono O.L."/>
            <person name="Patti C."/>
            <person name="Phunkhang P."/>
            <person name="Pierre F."/>
            <person name="Priest M."/>
            <person name="Raghuraman S."/>
            <person name="Rege F."/>
            <person name="Reyes R."/>
            <person name="Rise C."/>
            <person name="Rogov P."/>
            <person name="Ross K."/>
            <person name="Ryan E."/>
            <person name="Settipalli S."/>
            <person name="Shea T."/>
            <person name="Sherpa N."/>
            <person name="Shi L."/>
            <person name="Shih D."/>
            <person name="Sparrow T."/>
            <person name="Spaulding J."/>
            <person name="Stalker J."/>
            <person name="Stange-Thomann N."/>
            <person name="Stavropoulos S."/>
            <person name="Stone C."/>
            <person name="Strader C."/>
            <person name="Tesfaye S."/>
            <person name="Thomson T."/>
            <person name="Thoulutsang Y."/>
            <person name="Thoulutsang D."/>
            <person name="Topham K."/>
            <person name="Topping I."/>
            <person name="Tsamla T."/>
            <person name="Vassiliev H."/>
            <person name="Vo A."/>
            <person name="Wangchuk T."/>
            <person name="Wangdi T."/>
            <person name="Weiand M."/>
            <person name="Wilkinson J."/>
            <person name="Wilson A."/>
            <person name="Yadav S."/>
            <person name="Young G."/>
            <person name="Yu Q."/>
            <person name="Zembek L."/>
            <person name="Zhong D."/>
            <person name="Zimmer A."/>
            <person name="Zwirko Z."/>
            <person name="Jaffe D.B."/>
            <person name="Alvarez P."/>
            <person name="Brockman W."/>
            <person name="Butler J."/>
            <person name="Chin C."/>
            <person name="Gnerre S."/>
            <person name="Grabherr M."/>
            <person name="Kleber M."/>
            <person name="Mauceli E."/>
            <person name="MacCallum I."/>
        </authorList>
    </citation>
    <scope>NUCLEOTIDE SEQUENCE [LARGE SCALE GENOMIC DNA]</scope>
    <source>
        <strain evidence="7">Tucson 15287-2541.00</strain>
    </source>
</reference>
<organism evidence="7">
    <name type="scientific">Drosophila grimshawi</name>
    <name type="common">Hawaiian fruit fly</name>
    <name type="synonym">Idiomyia grimshawi</name>
    <dbReference type="NCBI Taxonomy" id="7222"/>
    <lineage>
        <taxon>Eukaryota</taxon>
        <taxon>Metazoa</taxon>
        <taxon>Ecdysozoa</taxon>
        <taxon>Arthropoda</taxon>
        <taxon>Hexapoda</taxon>
        <taxon>Insecta</taxon>
        <taxon>Pterygota</taxon>
        <taxon>Neoptera</taxon>
        <taxon>Endopterygota</taxon>
        <taxon>Diptera</taxon>
        <taxon>Brachycera</taxon>
        <taxon>Muscomorpha</taxon>
        <taxon>Ephydroidea</taxon>
        <taxon>Drosophilidae</taxon>
        <taxon>Drosophila</taxon>
        <taxon>Hawaiian Drosophila</taxon>
    </lineage>
</organism>
<dbReference type="Gene3D" id="1.25.40.20">
    <property type="entry name" value="Ankyrin repeat-containing domain"/>
    <property type="match status" value="1"/>
</dbReference>
<dbReference type="PANTHER" id="PTHR24197:SF44">
    <property type="entry name" value="ANKYRIN REPEAT DOMAIN-CONTAINING PROTEIN 54"/>
    <property type="match status" value="1"/>
</dbReference>
<dbReference type="InterPro" id="IPR002110">
    <property type="entry name" value="Ankyrin_rpt"/>
</dbReference>
<proteinExistence type="predicted"/>
<dbReference type="SMR" id="B4J225"/>
<dbReference type="HOGENOM" id="CLU_770014_0_0_1"/>
<dbReference type="PROSITE" id="PS50297">
    <property type="entry name" value="ANK_REP_REGION"/>
    <property type="match status" value="2"/>
</dbReference>
<dbReference type="SUPFAM" id="SSF48403">
    <property type="entry name" value="Ankyrin repeat"/>
    <property type="match status" value="1"/>
</dbReference>
<dbReference type="Pfam" id="PF12796">
    <property type="entry name" value="Ank_2"/>
    <property type="match status" value="1"/>
</dbReference>
<feature type="repeat" description="ANK" evidence="5">
    <location>
        <begin position="208"/>
        <end position="240"/>
    </location>
</feature>
<name>B4J225_DROGR</name>
<dbReference type="OrthoDB" id="496981at2759"/>
<dbReference type="PANTHER" id="PTHR24197">
    <property type="entry name" value="ANKYRIN REPEAT DOMAIN-CONTAINING PROTEIN 61"/>
    <property type="match status" value="1"/>
</dbReference>
<accession>B4J225</accession>
<comment type="function">
    <text evidence="3">Plays an important role in regulating intracellular signaling events associated with erythroid terminal differentiation.</text>
</comment>
<evidence type="ECO:0000256" key="1">
    <source>
        <dbReference type="ARBA" id="ARBA00022737"/>
    </source>
</evidence>
<dbReference type="EMBL" id="CH916366">
    <property type="protein sequence ID" value="EDV95950.1"/>
    <property type="molecule type" value="Genomic_DNA"/>
</dbReference>
<evidence type="ECO:0000313" key="6">
    <source>
        <dbReference type="EMBL" id="EDV95950.1"/>
    </source>
</evidence>
<dbReference type="AlphaFoldDB" id="B4J225"/>
<dbReference type="Proteomes" id="UP000001070">
    <property type="component" value="Unassembled WGS sequence"/>
</dbReference>
<evidence type="ECO:0000256" key="4">
    <source>
        <dbReference type="ARBA" id="ARBA00039237"/>
    </source>
</evidence>
<dbReference type="SMART" id="SM00248">
    <property type="entry name" value="ANK"/>
    <property type="match status" value="3"/>
</dbReference>
<dbReference type="FunCoup" id="B4J225">
    <property type="interactions" value="4"/>
</dbReference>
<dbReference type="KEGG" id="dgr:6557830"/>
<feature type="repeat" description="ANK" evidence="5">
    <location>
        <begin position="241"/>
        <end position="277"/>
    </location>
</feature>
<dbReference type="STRING" id="7222.B4J225"/>
<keyword evidence="2 5" id="KW-0040">ANK repeat</keyword>
<keyword evidence="1" id="KW-0677">Repeat</keyword>
<evidence type="ECO:0000256" key="2">
    <source>
        <dbReference type="ARBA" id="ARBA00023043"/>
    </source>
</evidence>
<sequence length="371" mass="40516">MSNNHRVDTGKELPMPLIQDQQQQLQQESEVALLPNMMSMPTMPVSKGIMITPPPPLMPPTPTSSPNTHGEWPNLNPNANAFQLTRETRWPGIGSAGGGGGGVGGVSGSGSVSGGVSGEREHFALPHLPPLPLNVDYLPSLIHPSTLPSSSKSFKMRPRMKRLMYCSYNSILTESNNRKLRTAASTCNIELLNRILESGGNPNAADEYNRSPLHLAACRGYIPIVQQLLKYGANPNVVDSLGNTPLHLAVISASSNNFNVVVRVLLQGGASVHMYDRSGKSPLELAEAKLRLLRNRYDHPTPETATILEDMCMLTTLILRYMVKQQQELEDLSALEKRLQNLSTSDDQEQVVSQTADELLASVERLSINNK</sequence>
<dbReference type="OMA" id="THGEWPN"/>
<keyword evidence="7" id="KW-1185">Reference proteome</keyword>
<dbReference type="PROSITE" id="PS50088">
    <property type="entry name" value="ANK_REPEAT"/>
    <property type="match status" value="2"/>
</dbReference>
<gene>
    <name evidence="6" type="primary">Dgri\GH15490</name>
    <name evidence="6" type="ORF">Dgri_GH15490</name>
</gene>
<evidence type="ECO:0000256" key="3">
    <source>
        <dbReference type="ARBA" id="ARBA00037385"/>
    </source>
</evidence>
<dbReference type="InParanoid" id="B4J225"/>
<evidence type="ECO:0000256" key="5">
    <source>
        <dbReference type="PROSITE-ProRule" id="PRU00023"/>
    </source>
</evidence>
<protein>
    <recommendedName>
        <fullName evidence="4">Ankyrin repeat domain-containing protein 54</fullName>
    </recommendedName>
</protein>
<evidence type="ECO:0000313" key="7">
    <source>
        <dbReference type="Proteomes" id="UP000001070"/>
    </source>
</evidence>